<evidence type="ECO:0000256" key="6">
    <source>
        <dbReference type="RuleBase" id="RU003476"/>
    </source>
</evidence>
<dbReference type="GO" id="GO:0046872">
    <property type="term" value="F:metal ion binding"/>
    <property type="evidence" value="ECO:0007669"/>
    <property type="project" value="UniProtKB-KW"/>
</dbReference>
<accession>A0AA47L5C5</accession>
<protein>
    <submittedName>
        <fullName evidence="8">NUDIX hydrolase</fullName>
    </submittedName>
</protein>
<sequence length="128" mass="14346">MKNLSMAVVVKQGKVLVQNRYRRGKGMVFEFPGGSVDSGESGEQAARRELWEETGFNGLKVLGNHTAKNSYGGEISYVVLEALPNQEPAGVDPERKQTFYWFIPTDIPRGDFFDADLTFIEKHLGLYT</sequence>
<evidence type="ECO:0000256" key="1">
    <source>
        <dbReference type="ARBA" id="ARBA00001946"/>
    </source>
</evidence>
<gene>
    <name evidence="8" type="ORF">O1Q84_09835</name>
</gene>
<dbReference type="EMBL" id="CP114194">
    <property type="protein sequence ID" value="WAT88975.1"/>
    <property type="molecule type" value="Genomic_DNA"/>
</dbReference>
<comment type="cofactor">
    <cofactor evidence="1">
        <name>Mg(2+)</name>
        <dbReference type="ChEBI" id="CHEBI:18420"/>
    </cofactor>
</comment>
<dbReference type="InterPro" id="IPR020476">
    <property type="entry name" value="Nudix_hydrolase"/>
</dbReference>
<dbReference type="Pfam" id="PF00293">
    <property type="entry name" value="NUDIX"/>
    <property type="match status" value="1"/>
</dbReference>
<dbReference type="InterPro" id="IPR020084">
    <property type="entry name" value="NUDIX_hydrolase_CS"/>
</dbReference>
<dbReference type="PROSITE" id="PS51462">
    <property type="entry name" value="NUDIX"/>
    <property type="match status" value="1"/>
</dbReference>
<dbReference type="InterPro" id="IPR015797">
    <property type="entry name" value="NUDIX_hydrolase-like_dom_sf"/>
</dbReference>
<dbReference type="PANTHER" id="PTHR43758:SF8">
    <property type="entry name" value="8-OXO-DGTP DIPHOSPHATASE YTKD-RELATED"/>
    <property type="match status" value="1"/>
</dbReference>
<dbReference type="PRINTS" id="PR00502">
    <property type="entry name" value="NUDIXFAMILY"/>
</dbReference>
<dbReference type="Proteomes" id="UP001156560">
    <property type="component" value="Chromosome 1"/>
</dbReference>
<comment type="similarity">
    <text evidence="2 6">Belongs to the Nudix hydrolase family.</text>
</comment>
<evidence type="ECO:0000259" key="7">
    <source>
        <dbReference type="PROSITE" id="PS51462"/>
    </source>
</evidence>
<evidence type="ECO:0000256" key="4">
    <source>
        <dbReference type="ARBA" id="ARBA00022801"/>
    </source>
</evidence>
<dbReference type="InterPro" id="IPR000086">
    <property type="entry name" value="NUDIX_hydrolase_dom"/>
</dbReference>
<evidence type="ECO:0000256" key="2">
    <source>
        <dbReference type="ARBA" id="ARBA00005582"/>
    </source>
</evidence>
<feature type="domain" description="Nudix hydrolase" evidence="7">
    <location>
        <begin position="1"/>
        <end position="123"/>
    </location>
</feature>
<proteinExistence type="inferred from homology"/>
<evidence type="ECO:0000256" key="3">
    <source>
        <dbReference type="ARBA" id="ARBA00022723"/>
    </source>
</evidence>
<evidence type="ECO:0000313" key="9">
    <source>
        <dbReference type="Proteomes" id="UP001156560"/>
    </source>
</evidence>
<keyword evidence="4 6" id="KW-0378">Hydrolase</keyword>
<organism evidence="8 9">
    <name type="scientific">Vibrio parahaemolyticus</name>
    <dbReference type="NCBI Taxonomy" id="670"/>
    <lineage>
        <taxon>Bacteria</taxon>
        <taxon>Pseudomonadati</taxon>
        <taxon>Pseudomonadota</taxon>
        <taxon>Gammaproteobacteria</taxon>
        <taxon>Vibrionales</taxon>
        <taxon>Vibrionaceae</taxon>
        <taxon>Vibrio</taxon>
    </lineage>
</organism>
<dbReference type="GO" id="GO:0005737">
    <property type="term" value="C:cytoplasm"/>
    <property type="evidence" value="ECO:0007669"/>
    <property type="project" value="TreeGrafter"/>
</dbReference>
<dbReference type="SUPFAM" id="SSF55811">
    <property type="entry name" value="Nudix"/>
    <property type="match status" value="1"/>
</dbReference>
<dbReference type="PROSITE" id="PS00893">
    <property type="entry name" value="NUDIX_BOX"/>
    <property type="match status" value="1"/>
</dbReference>
<dbReference type="CDD" id="cd02883">
    <property type="entry name" value="NUDIX_Hydrolase"/>
    <property type="match status" value="1"/>
</dbReference>
<evidence type="ECO:0000256" key="5">
    <source>
        <dbReference type="ARBA" id="ARBA00022842"/>
    </source>
</evidence>
<name>A0AA47L5C5_VIBPH</name>
<dbReference type="Gene3D" id="3.90.79.10">
    <property type="entry name" value="Nucleoside Triphosphate Pyrophosphohydrolase"/>
    <property type="match status" value="1"/>
</dbReference>
<dbReference type="AlphaFoldDB" id="A0AA47L5C5"/>
<dbReference type="GO" id="GO:0016818">
    <property type="term" value="F:hydrolase activity, acting on acid anhydrides, in phosphorus-containing anhydrides"/>
    <property type="evidence" value="ECO:0007669"/>
    <property type="project" value="TreeGrafter"/>
</dbReference>
<dbReference type="RefSeq" id="WP_180919606.1">
    <property type="nucleotide sequence ID" value="NZ_CP114194.1"/>
</dbReference>
<evidence type="ECO:0000313" key="8">
    <source>
        <dbReference type="EMBL" id="WAT88975.1"/>
    </source>
</evidence>
<keyword evidence="5" id="KW-0460">Magnesium</keyword>
<reference evidence="8" key="1">
    <citation type="submission" date="2022-12" db="EMBL/GenBank/DDBJ databases">
        <title>Vibrio parahaemolyticus become highly virulent by producing novel Tc toxins.</title>
        <authorList>
            <person name="Yang F."/>
            <person name="You Y."/>
            <person name="Lai Q."/>
            <person name="Xu L."/>
            <person name="Li F."/>
        </authorList>
    </citation>
    <scope>NUCLEOTIDE SEQUENCE</scope>
    <source>
        <strain evidence="8">Vp-HL-202005</strain>
    </source>
</reference>
<keyword evidence="3" id="KW-0479">Metal-binding</keyword>
<dbReference type="PANTHER" id="PTHR43758">
    <property type="entry name" value="7,8-DIHYDRO-8-OXOGUANINE TRIPHOSPHATASE"/>
    <property type="match status" value="1"/>
</dbReference>